<accession>A0A9P6Q2Q1</accession>
<keyword evidence="2" id="KW-1185">Reference proteome</keyword>
<gene>
    <name evidence="1" type="ORF">DFQ27_004121</name>
</gene>
<dbReference type="AlphaFoldDB" id="A0A9P6Q2Q1"/>
<dbReference type="InterPro" id="IPR032675">
    <property type="entry name" value="LRR_dom_sf"/>
</dbReference>
<comment type="caution">
    <text evidence="1">The sequence shown here is derived from an EMBL/GenBank/DDBJ whole genome shotgun (WGS) entry which is preliminary data.</text>
</comment>
<dbReference type="Gene3D" id="3.80.10.10">
    <property type="entry name" value="Ribonuclease Inhibitor"/>
    <property type="match status" value="1"/>
</dbReference>
<evidence type="ECO:0000313" key="1">
    <source>
        <dbReference type="EMBL" id="KAG0259318.1"/>
    </source>
</evidence>
<dbReference type="SUPFAM" id="SSF52047">
    <property type="entry name" value="RNI-like"/>
    <property type="match status" value="1"/>
</dbReference>
<dbReference type="OrthoDB" id="2423301at2759"/>
<protein>
    <submittedName>
        <fullName evidence="1">Uncharacterized protein</fullName>
    </submittedName>
</protein>
<name>A0A9P6Q2Q1_9FUNG</name>
<dbReference type="EMBL" id="JAAAJB010000289">
    <property type="protein sequence ID" value="KAG0259318.1"/>
    <property type="molecule type" value="Genomic_DNA"/>
</dbReference>
<organism evidence="1 2">
    <name type="scientific">Actinomortierella ambigua</name>
    <dbReference type="NCBI Taxonomy" id="1343610"/>
    <lineage>
        <taxon>Eukaryota</taxon>
        <taxon>Fungi</taxon>
        <taxon>Fungi incertae sedis</taxon>
        <taxon>Mucoromycota</taxon>
        <taxon>Mortierellomycotina</taxon>
        <taxon>Mortierellomycetes</taxon>
        <taxon>Mortierellales</taxon>
        <taxon>Mortierellaceae</taxon>
        <taxon>Actinomortierella</taxon>
    </lineage>
</organism>
<evidence type="ECO:0000313" key="2">
    <source>
        <dbReference type="Proteomes" id="UP000807716"/>
    </source>
</evidence>
<reference evidence="1" key="1">
    <citation type="journal article" date="2020" name="Fungal Divers.">
        <title>Resolving the Mortierellaceae phylogeny through synthesis of multi-gene phylogenetics and phylogenomics.</title>
        <authorList>
            <person name="Vandepol N."/>
            <person name="Liber J."/>
            <person name="Desiro A."/>
            <person name="Na H."/>
            <person name="Kennedy M."/>
            <person name="Barry K."/>
            <person name="Grigoriev I.V."/>
            <person name="Miller A.N."/>
            <person name="O'Donnell K."/>
            <person name="Stajich J.E."/>
            <person name="Bonito G."/>
        </authorList>
    </citation>
    <scope>NUCLEOTIDE SEQUENCE</scope>
    <source>
        <strain evidence="1">BC1065</strain>
    </source>
</reference>
<dbReference type="Proteomes" id="UP000807716">
    <property type="component" value="Unassembled WGS sequence"/>
</dbReference>
<sequence length="478" mass="54108">MLSIRSLRILTLDIPREPLYSWTTTQKGDVEFGLRNASWFVNQWSAAYAKLPQESRAQVDIQLLLLGDEGEWWKEEPFKSELKTIYSRMPVSPMRDLSILCTADWARFVLAPESFDLARVRSIIEYSVHNHFRLKTSWPDQGKTKILQQCRSLQKLELICHAPADDAIFKWAVQERSGAAAVAANASSISGATKPLGQGRDGLVPLSELKLVLTDFLPSWQDAVFAFGTTLQSLKIKDCNHSNEVDLCVFQDMPVLRCLTLVCPVIKASVAPFSGCPRLTTIYLGNTGRIFNDQDRFGQWDLAQVQVLTLEGSVCRQFNQATLKKMPMLKALVMIDVVDDMHDRGTFAWDMSCWGPFPRLKSLELSALMTKSFCWSMLEQCPALNYLRLDALKMDPEEVEFPPFSQPLAVYPTLRILALNGYPHSNAGLFDQLPRIAPNLGSLTLHSRTPLSSAQRSELNSKFKLLRYTSYLPDEDYW</sequence>
<proteinExistence type="predicted"/>